<feature type="region of interest" description="Disordered" evidence="9">
    <location>
        <begin position="474"/>
        <end position="495"/>
    </location>
</feature>
<accession>E6ZV55</accession>
<sequence length="749" mass="81343">MSSASANQQHKNLLGHRIADGRLELVQVLGLGAYGVVYLARDLHHHQGAYASTSSHQASASLAAAKQGHASGYYAVKCLNKVGLDARQRAFQRREIMLHTMASSHPNVVTLHRVIDDPQDPCVYVVLDYCPDGDLFSMITETQRYMLPASASRAAEEQGIDVAFTQDRLKMDALIRDVFDQILDAVDFCHQMGIYHRDLKPENILCLRGGAKVVLADFGLATGDKTSSDFGCGSTFYMGPECQGGITRRLTSYSTAANDVWSLGVILVNLICGRNPWKQACPADDTFREYLRNPDFLKEILPISDGVNTILKRVFTFRAEARCSIADLRRMVRSVDRLTATSAEIKARQHMARQAAAEAHAARQAEKQVAAMAYREQQCKQQAALEAARAAHAQAHVAAPAEVVRHVDAARKPECGRVRYQPQVATLDQMAHPVVYANDHARYASHADTDADAIADAASYDTYSDSELDSSCCEGDGSFSPTDAPDGSVEGHSSSCEQDNVDWSCHPITRPADARLEQRGASNLTSMSDVHAPQRLCLGVDIPVSAAVASPIRSMHSSTSMDEREGCSDDCSSRSGSGESRRSSASYTGLPPTPQFVPHSVEEAVIARSGAEYSPTPASKRGHANTGFGDYAADTIGAIVGKTSTRGLPARWLQSRWEQDVDAEAEAETDALAGLAHPAAAKHHDGLAGWTREGEHRRHFGSVPSRRYEHAQARHQPSARGAIPSYRSHASLAATQQYVADAARYTRHP</sequence>
<dbReference type="SMART" id="SM00220">
    <property type="entry name" value="S_TKc"/>
    <property type="match status" value="1"/>
</dbReference>
<dbReference type="GO" id="GO:0005524">
    <property type="term" value="F:ATP binding"/>
    <property type="evidence" value="ECO:0007669"/>
    <property type="project" value="UniProtKB-KW"/>
</dbReference>
<protein>
    <recommendedName>
        <fullName evidence="1">non-specific serine/threonine protein kinase</fullName>
        <ecNumber evidence="1">2.7.11.1</ecNumber>
    </recommendedName>
</protein>
<comment type="catalytic activity">
    <reaction evidence="8">
        <text>L-seryl-[protein] + ATP = O-phospho-L-seryl-[protein] + ADP + H(+)</text>
        <dbReference type="Rhea" id="RHEA:17989"/>
        <dbReference type="Rhea" id="RHEA-COMP:9863"/>
        <dbReference type="Rhea" id="RHEA-COMP:11604"/>
        <dbReference type="ChEBI" id="CHEBI:15378"/>
        <dbReference type="ChEBI" id="CHEBI:29999"/>
        <dbReference type="ChEBI" id="CHEBI:30616"/>
        <dbReference type="ChEBI" id="CHEBI:83421"/>
        <dbReference type="ChEBI" id="CHEBI:456216"/>
        <dbReference type="EC" id="2.7.11.1"/>
    </reaction>
</comment>
<evidence type="ECO:0000256" key="8">
    <source>
        <dbReference type="ARBA" id="ARBA00048679"/>
    </source>
</evidence>
<dbReference type="InterPro" id="IPR000719">
    <property type="entry name" value="Prot_kinase_dom"/>
</dbReference>
<dbReference type="Gene3D" id="3.30.200.20">
    <property type="entry name" value="Phosphorylase Kinase, domain 1"/>
    <property type="match status" value="1"/>
</dbReference>
<proteinExistence type="predicted"/>
<gene>
    <name evidence="11" type="ORF">sr13543</name>
</gene>
<dbReference type="GO" id="GO:0005737">
    <property type="term" value="C:cytoplasm"/>
    <property type="evidence" value="ECO:0007669"/>
    <property type="project" value="TreeGrafter"/>
</dbReference>
<keyword evidence="4" id="KW-0547">Nucleotide-binding</keyword>
<dbReference type="PANTHER" id="PTHR24343:SF541">
    <property type="entry name" value="SERINE_THREONINE-PROTEIN KINASE SKS1-RELATED"/>
    <property type="match status" value="1"/>
</dbReference>
<dbReference type="InterPro" id="IPR008271">
    <property type="entry name" value="Ser/Thr_kinase_AS"/>
</dbReference>
<evidence type="ECO:0000256" key="1">
    <source>
        <dbReference type="ARBA" id="ARBA00012513"/>
    </source>
</evidence>
<dbReference type="Proteomes" id="UP000008867">
    <property type="component" value="Chromosome 20"/>
</dbReference>
<evidence type="ECO:0000256" key="5">
    <source>
        <dbReference type="ARBA" id="ARBA00022777"/>
    </source>
</evidence>
<feature type="domain" description="Protein kinase" evidence="10">
    <location>
        <begin position="23"/>
        <end position="338"/>
    </location>
</feature>
<keyword evidence="2 11" id="KW-0723">Serine/threonine-protein kinase</keyword>
<feature type="compositionally biased region" description="Low complexity" evidence="9">
    <location>
        <begin position="569"/>
        <end position="578"/>
    </location>
</feature>
<dbReference type="OrthoDB" id="541276at2759"/>
<dbReference type="eggNOG" id="KOG0583">
    <property type="taxonomic scope" value="Eukaryota"/>
</dbReference>
<evidence type="ECO:0000259" key="10">
    <source>
        <dbReference type="PROSITE" id="PS50011"/>
    </source>
</evidence>
<dbReference type="EMBL" id="FQ311442">
    <property type="protein sequence ID" value="CBQ71112.1"/>
    <property type="molecule type" value="Genomic_DNA"/>
</dbReference>
<dbReference type="AlphaFoldDB" id="E6ZV55"/>
<dbReference type="PROSITE" id="PS50011">
    <property type="entry name" value="PROTEIN_KINASE_DOM"/>
    <property type="match status" value="1"/>
</dbReference>
<dbReference type="PANTHER" id="PTHR24343">
    <property type="entry name" value="SERINE/THREONINE KINASE"/>
    <property type="match status" value="1"/>
</dbReference>
<comment type="catalytic activity">
    <reaction evidence="7">
        <text>L-threonyl-[protein] + ATP = O-phospho-L-threonyl-[protein] + ADP + H(+)</text>
        <dbReference type="Rhea" id="RHEA:46608"/>
        <dbReference type="Rhea" id="RHEA-COMP:11060"/>
        <dbReference type="Rhea" id="RHEA-COMP:11605"/>
        <dbReference type="ChEBI" id="CHEBI:15378"/>
        <dbReference type="ChEBI" id="CHEBI:30013"/>
        <dbReference type="ChEBI" id="CHEBI:30616"/>
        <dbReference type="ChEBI" id="CHEBI:61977"/>
        <dbReference type="ChEBI" id="CHEBI:456216"/>
        <dbReference type="EC" id="2.7.11.1"/>
    </reaction>
</comment>
<feature type="region of interest" description="Disordered" evidence="9">
    <location>
        <begin position="553"/>
        <end position="596"/>
    </location>
</feature>
<evidence type="ECO:0000256" key="2">
    <source>
        <dbReference type="ARBA" id="ARBA00022527"/>
    </source>
</evidence>
<evidence type="ECO:0000313" key="11">
    <source>
        <dbReference type="EMBL" id="CBQ71112.1"/>
    </source>
</evidence>
<keyword evidence="5 11" id="KW-0418">Kinase</keyword>
<dbReference type="SUPFAM" id="SSF56112">
    <property type="entry name" value="Protein kinase-like (PK-like)"/>
    <property type="match status" value="1"/>
</dbReference>
<name>E6ZV55_SPORE</name>
<evidence type="ECO:0000256" key="6">
    <source>
        <dbReference type="ARBA" id="ARBA00022840"/>
    </source>
</evidence>
<dbReference type="GO" id="GO:0005634">
    <property type="term" value="C:nucleus"/>
    <property type="evidence" value="ECO:0007669"/>
    <property type="project" value="TreeGrafter"/>
</dbReference>
<evidence type="ECO:0000256" key="7">
    <source>
        <dbReference type="ARBA" id="ARBA00047899"/>
    </source>
</evidence>
<keyword evidence="12" id="KW-1185">Reference proteome</keyword>
<evidence type="ECO:0000256" key="4">
    <source>
        <dbReference type="ARBA" id="ARBA00022741"/>
    </source>
</evidence>
<dbReference type="Pfam" id="PF00069">
    <property type="entry name" value="Pkinase"/>
    <property type="match status" value="1"/>
</dbReference>
<feature type="region of interest" description="Disordered" evidence="9">
    <location>
        <begin position="702"/>
        <end position="722"/>
    </location>
</feature>
<evidence type="ECO:0000256" key="3">
    <source>
        <dbReference type="ARBA" id="ARBA00022679"/>
    </source>
</evidence>
<dbReference type="InterPro" id="IPR011009">
    <property type="entry name" value="Kinase-like_dom_sf"/>
</dbReference>
<dbReference type="PROSITE" id="PS00108">
    <property type="entry name" value="PROTEIN_KINASE_ST"/>
    <property type="match status" value="1"/>
</dbReference>
<evidence type="ECO:0000313" key="12">
    <source>
        <dbReference type="Proteomes" id="UP000008867"/>
    </source>
</evidence>
<dbReference type="GO" id="GO:0004674">
    <property type="term" value="F:protein serine/threonine kinase activity"/>
    <property type="evidence" value="ECO:0007669"/>
    <property type="project" value="UniProtKB-KW"/>
</dbReference>
<keyword evidence="6" id="KW-0067">ATP-binding</keyword>
<dbReference type="EC" id="2.7.11.1" evidence="1"/>
<dbReference type="VEuPathDB" id="FungiDB:sr13543"/>
<evidence type="ECO:0000256" key="9">
    <source>
        <dbReference type="SAM" id="MobiDB-lite"/>
    </source>
</evidence>
<organism evidence="11 12">
    <name type="scientific">Sporisorium reilianum (strain SRZ2)</name>
    <name type="common">Maize head smut fungus</name>
    <dbReference type="NCBI Taxonomy" id="999809"/>
    <lineage>
        <taxon>Eukaryota</taxon>
        <taxon>Fungi</taxon>
        <taxon>Dikarya</taxon>
        <taxon>Basidiomycota</taxon>
        <taxon>Ustilaginomycotina</taxon>
        <taxon>Ustilaginomycetes</taxon>
        <taxon>Ustilaginales</taxon>
        <taxon>Ustilaginaceae</taxon>
        <taxon>Sporisorium</taxon>
    </lineage>
</organism>
<reference evidence="11 12" key="1">
    <citation type="journal article" date="2010" name="Science">
        <title>Pathogenicity determinants in smut fungi revealed by genome comparison.</title>
        <authorList>
            <person name="Schirawski J."/>
            <person name="Mannhaupt G."/>
            <person name="Muench K."/>
            <person name="Brefort T."/>
            <person name="Schipper K."/>
            <person name="Doehlemann G."/>
            <person name="Di Stasio M."/>
            <person name="Roessel N."/>
            <person name="Mendoza-Mendoza A."/>
            <person name="Pester D."/>
            <person name="Mueller O."/>
            <person name="Winterberg B."/>
            <person name="Meyer E."/>
            <person name="Ghareeb H."/>
            <person name="Wollenberg T."/>
            <person name="Muensterkoetter M."/>
            <person name="Wong P."/>
            <person name="Walter M."/>
            <person name="Stukenbrock E."/>
            <person name="Gueldener U."/>
            <person name="Kahmann R."/>
        </authorList>
    </citation>
    <scope>NUCLEOTIDE SEQUENCE [LARGE SCALE GENOMIC DNA]</scope>
    <source>
        <strain evidence="12">SRZ2</strain>
    </source>
</reference>
<dbReference type="HOGENOM" id="CLU_017836_0_0_1"/>
<dbReference type="Gene3D" id="1.10.510.10">
    <property type="entry name" value="Transferase(Phosphotransferase) domain 1"/>
    <property type="match status" value="1"/>
</dbReference>
<keyword evidence="3" id="KW-0808">Transferase</keyword>